<dbReference type="Pfam" id="PF01618">
    <property type="entry name" value="MotA_ExbB"/>
    <property type="match status" value="1"/>
</dbReference>
<dbReference type="GO" id="GO:0017038">
    <property type="term" value="P:protein import"/>
    <property type="evidence" value="ECO:0007669"/>
    <property type="project" value="TreeGrafter"/>
</dbReference>
<dbReference type="EMBL" id="UINC01185072">
    <property type="protein sequence ID" value="SVD96603.1"/>
    <property type="molecule type" value="Genomic_DNA"/>
</dbReference>
<evidence type="ECO:0000256" key="1">
    <source>
        <dbReference type="ARBA" id="ARBA00004651"/>
    </source>
</evidence>
<dbReference type="InterPro" id="IPR002898">
    <property type="entry name" value="MotA_ExbB_proton_chnl"/>
</dbReference>
<comment type="similarity">
    <text evidence="2">Belongs to the ExbB/TolQ family.</text>
</comment>
<dbReference type="AlphaFoldDB" id="A0A382ZMF4"/>
<dbReference type="GO" id="GO:0005886">
    <property type="term" value="C:plasma membrane"/>
    <property type="evidence" value="ECO:0007669"/>
    <property type="project" value="UniProtKB-SubCell"/>
</dbReference>
<dbReference type="InterPro" id="IPR050790">
    <property type="entry name" value="ExbB/TolQ_transport"/>
</dbReference>
<name>A0A382ZMF4_9ZZZZ</name>
<keyword evidence="6 7" id="KW-0472">Membrane</keyword>
<feature type="transmembrane region" description="Helical" evidence="7">
    <location>
        <begin position="53"/>
        <end position="77"/>
    </location>
</feature>
<keyword evidence="5 7" id="KW-1133">Transmembrane helix</keyword>
<keyword evidence="3" id="KW-1003">Cell membrane</keyword>
<evidence type="ECO:0000256" key="4">
    <source>
        <dbReference type="ARBA" id="ARBA00022692"/>
    </source>
</evidence>
<dbReference type="PANTHER" id="PTHR30625">
    <property type="entry name" value="PROTEIN TOLQ"/>
    <property type="match status" value="1"/>
</dbReference>
<keyword evidence="4 7" id="KW-0812">Transmembrane</keyword>
<evidence type="ECO:0000256" key="3">
    <source>
        <dbReference type="ARBA" id="ARBA00022475"/>
    </source>
</evidence>
<feature type="non-terminal residue" evidence="9">
    <location>
        <position position="1"/>
    </location>
</feature>
<reference evidence="9" key="1">
    <citation type="submission" date="2018-05" db="EMBL/GenBank/DDBJ databases">
        <authorList>
            <person name="Lanie J.A."/>
            <person name="Ng W.-L."/>
            <person name="Kazmierczak K.M."/>
            <person name="Andrzejewski T.M."/>
            <person name="Davidsen T.M."/>
            <person name="Wayne K.J."/>
            <person name="Tettelin H."/>
            <person name="Glass J.I."/>
            <person name="Rusch D."/>
            <person name="Podicherti R."/>
            <person name="Tsui H.-C.T."/>
            <person name="Winkler M.E."/>
        </authorList>
    </citation>
    <scope>NUCLEOTIDE SEQUENCE</scope>
</reference>
<proteinExistence type="inferred from homology"/>
<dbReference type="PANTHER" id="PTHR30625:SF11">
    <property type="entry name" value="MOTA_TOLQ_EXBB PROTON CHANNEL DOMAIN-CONTAINING PROTEIN"/>
    <property type="match status" value="1"/>
</dbReference>
<evidence type="ECO:0000256" key="5">
    <source>
        <dbReference type="ARBA" id="ARBA00022989"/>
    </source>
</evidence>
<gene>
    <name evidence="9" type="ORF">METZ01_LOCUS449457</name>
</gene>
<sequence length="159" mass="17235">LDRGGVEALCRANPSSAARVIRTAVEHIGETREEIELAVNNTAQREIHLMRRYIRVFAVIAAVAPLLGLLGTVTGMIQAFREVASSGLGSGQALAPGIYKALVTTAGGLVVAIPTLMTHYWMMSRVEGFVHRIDNLVVDFVEKFRGAKAKHRQEEQGGI</sequence>
<feature type="domain" description="MotA/TolQ/ExbB proton channel" evidence="8">
    <location>
        <begin position="17"/>
        <end position="134"/>
    </location>
</feature>
<comment type="subcellular location">
    <subcellularLocation>
        <location evidence="1">Cell membrane</location>
        <topology evidence="1">Multi-pass membrane protein</topology>
    </subcellularLocation>
</comment>
<evidence type="ECO:0000256" key="6">
    <source>
        <dbReference type="ARBA" id="ARBA00023136"/>
    </source>
</evidence>
<feature type="transmembrane region" description="Helical" evidence="7">
    <location>
        <begin position="97"/>
        <end position="122"/>
    </location>
</feature>
<protein>
    <recommendedName>
        <fullName evidence="8">MotA/TolQ/ExbB proton channel domain-containing protein</fullName>
    </recommendedName>
</protein>
<evidence type="ECO:0000256" key="2">
    <source>
        <dbReference type="ARBA" id="ARBA00010442"/>
    </source>
</evidence>
<organism evidence="9">
    <name type="scientific">marine metagenome</name>
    <dbReference type="NCBI Taxonomy" id="408172"/>
    <lineage>
        <taxon>unclassified sequences</taxon>
        <taxon>metagenomes</taxon>
        <taxon>ecological metagenomes</taxon>
    </lineage>
</organism>
<evidence type="ECO:0000256" key="7">
    <source>
        <dbReference type="SAM" id="Phobius"/>
    </source>
</evidence>
<evidence type="ECO:0000313" key="9">
    <source>
        <dbReference type="EMBL" id="SVD96603.1"/>
    </source>
</evidence>
<accession>A0A382ZMF4</accession>
<evidence type="ECO:0000259" key="8">
    <source>
        <dbReference type="Pfam" id="PF01618"/>
    </source>
</evidence>